<evidence type="ECO:0000256" key="3">
    <source>
        <dbReference type="ARBA" id="ARBA00022989"/>
    </source>
</evidence>
<accession>T1J376</accession>
<evidence type="ECO:0000256" key="1">
    <source>
        <dbReference type="ARBA" id="ARBA00004141"/>
    </source>
</evidence>
<dbReference type="PhylomeDB" id="T1J376"/>
<dbReference type="AlphaFoldDB" id="T1J376"/>
<dbReference type="HOGENOM" id="CLU_1564860_0_0_1"/>
<reference evidence="7" key="2">
    <citation type="submission" date="2015-02" db="UniProtKB">
        <authorList>
            <consortium name="EnsemblMetazoa"/>
        </authorList>
    </citation>
    <scope>IDENTIFICATION</scope>
</reference>
<dbReference type="EnsemblMetazoa" id="SMAR008036-RA">
    <property type="protein sequence ID" value="SMAR008036-PA"/>
    <property type="gene ID" value="SMAR008036"/>
</dbReference>
<reference evidence="8" key="1">
    <citation type="submission" date="2011-05" db="EMBL/GenBank/DDBJ databases">
        <authorList>
            <person name="Richards S.R."/>
            <person name="Qu J."/>
            <person name="Jiang H."/>
            <person name="Jhangiani S.N."/>
            <person name="Agravi P."/>
            <person name="Goodspeed R."/>
            <person name="Gross S."/>
            <person name="Mandapat C."/>
            <person name="Jackson L."/>
            <person name="Mathew T."/>
            <person name="Pu L."/>
            <person name="Thornton R."/>
            <person name="Saada N."/>
            <person name="Wilczek-Boney K.B."/>
            <person name="Lee S."/>
            <person name="Kovar C."/>
            <person name="Wu Y."/>
            <person name="Scherer S.E."/>
            <person name="Worley K.C."/>
            <person name="Muzny D.M."/>
            <person name="Gibbs R."/>
        </authorList>
    </citation>
    <scope>NUCLEOTIDE SEQUENCE</scope>
    <source>
        <strain evidence="8">Brora</strain>
    </source>
</reference>
<dbReference type="EMBL" id="JH431820">
    <property type="status" value="NOT_ANNOTATED_CDS"/>
    <property type="molecule type" value="Genomic_DNA"/>
</dbReference>
<keyword evidence="4 5" id="KW-0472">Membrane</keyword>
<feature type="domain" description="TRC8-like N-terminal" evidence="6">
    <location>
        <begin position="2"/>
        <end position="171"/>
    </location>
</feature>
<evidence type="ECO:0000259" key="6">
    <source>
        <dbReference type="Pfam" id="PF13705"/>
    </source>
</evidence>
<evidence type="ECO:0000256" key="2">
    <source>
        <dbReference type="ARBA" id="ARBA00022692"/>
    </source>
</evidence>
<comment type="subcellular location">
    <subcellularLocation>
        <location evidence="1">Membrane</location>
        <topology evidence="1">Multi-pass membrane protein</topology>
    </subcellularLocation>
</comment>
<proteinExistence type="predicted"/>
<evidence type="ECO:0000256" key="5">
    <source>
        <dbReference type="SAM" id="Phobius"/>
    </source>
</evidence>
<keyword evidence="8" id="KW-1185">Reference proteome</keyword>
<dbReference type="Pfam" id="PF13705">
    <property type="entry name" value="TRC8_N"/>
    <property type="match status" value="1"/>
</dbReference>
<keyword evidence="3 5" id="KW-1133">Transmembrane helix</keyword>
<sequence length="171" mass="19497">MRLNVPHVLRVFWLVRISEDVVFLVAEKLQSPANHVELSKLTNLCLSSFTNLTRELLIRGCDTVLAVLGMTSMVASVSHYFGYIIQQFLMTDDDEEKSIGTVSAVLFFVLALQTRLTGLEPEKRFIRLYQNFCLLFTAILYFVHNIVNPLFMSLSASRNQSVQRHGRVLTV</sequence>
<dbReference type="STRING" id="126957.T1J376"/>
<dbReference type="Proteomes" id="UP000014500">
    <property type="component" value="Unassembled WGS sequence"/>
</dbReference>
<dbReference type="InterPro" id="IPR025754">
    <property type="entry name" value="TRC8_N_dom"/>
</dbReference>
<evidence type="ECO:0000256" key="4">
    <source>
        <dbReference type="ARBA" id="ARBA00023136"/>
    </source>
</evidence>
<keyword evidence="2 5" id="KW-0812">Transmembrane</keyword>
<feature type="transmembrane region" description="Helical" evidence="5">
    <location>
        <begin position="64"/>
        <end position="86"/>
    </location>
</feature>
<feature type="transmembrane region" description="Helical" evidence="5">
    <location>
        <begin position="128"/>
        <end position="147"/>
    </location>
</feature>
<name>T1J376_STRMM</name>
<dbReference type="GO" id="GO:0016020">
    <property type="term" value="C:membrane"/>
    <property type="evidence" value="ECO:0007669"/>
    <property type="project" value="UniProtKB-SubCell"/>
</dbReference>
<evidence type="ECO:0000313" key="8">
    <source>
        <dbReference type="Proteomes" id="UP000014500"/>
    </source>
</evidence>
<evidence type="ECO:0000313" key="7">
    <source>
        <dbReference type="EnsemblMetazoa" id="SMAR008036-PA"/>
    </source>
</evidence>
<dbReference type="eggNOG" id="KOG0802">
    <property type="taxonomic scope" value="Eukaryota"/>
</dbReference>
<protein>
    <recommendedName>
        <fullName evidence="6">TRC8-like N-terminal domain-containing protein</fullName>
    </recommendedName>
</protein>
<organism evidence="7 8">
    <name type="scientific">Strigamia maritima</name>
    <name type="common">European centipede</name>
    <name type="synonym">Geophilus maritimus</name>
    <dbReference type="NCBI Taxonomy" id="126957"/>
    <lineage>
        <taxon>Eukaryota</taxon>
        <taxon>Metazoa</taxon>
        <taxon>Ecdysozoa</taxon>
        <taxon>Arthropoda</taxon>
        <taxon>Myriapoda</taxon>
        <taxon>Chilopoda</taxon>
        <taxon>Pleurostigmophora</taxon>
        <taxon>Geophilomorpha</taxon>
        <taxon>Linotaeniidae</taxon>
        <taxon>Strigamia</taxon>
    </lineage>
</organism>
<feature type="transmembrane region" description="Helical" evidence="5">
    <location>
        <begin position="98"/>
        <end position="116"/>
    </location>
</feature>